<evidence type="ECO:0000256" key="4">
    <source>
        <dbReference type="ARBA" id="ARBA00022741"/>
    </source>
</evidence>
<dbReference type="GO" id="GO:0005829">
    <property type="term" value="C:cytosol"/>
    <property type="evidence" value="ECO:0007669"/>
    <property type="project" value="TreeGrafter"/>
</dbReference>
<dbReference type="Pfam" id="PF16658">
    <property type="entry name" value="RF3_C"/>
    <property type="match status" value="1"/>
</dbReference>
<keyword evidence="4 8" id="KW-0547">Nucleotide-binding</keyword>
<keyword evidence="3 8" id="KW-0963">Cytoplasm</keyword>
<name>A0A9D2M391_9FIRM</name>
<dbReference type="GO" id="GO:0016149">
    <property type="term" value="F:translation release factor activity, codon specific"/>
    <property type="evidence" value="ECO:0007669"/>
    <property type="project" value="UniProtKB-UniRule"/>
</dbReference>
<evidence type="ECO:0000256" key="7">
    <source>
        <dbReference type="ARBA" id="ARBA00073639"/>
    </source>
</evidence>
<reference evidence="10" key="1">
    <citation type="journal article" date="2021" name="PeerJ">
        <title>Extensive microbial diversity within the chicken gut microbiome revealed by metagenomics and culture.</title>
        <authorList>
            <person name="Gilroy R."/>
            <person name="Ravi A."/>
            <person name="Getino M."/>
            <person name="Pursley I."/>
            <person name="Horton D.L."/>
            <person name="Alikhan N.F."/>
            <person name="Baker D."/>
            <person name="Gharbi K."/>
            <person name="Hall N."/>
            <person name="Watson M."/>
            <person name="Adriaenssens E.M."/>
            <person name="Foster-Nyarko E."/>
            <person name="Jarju S."/>
            <person name="Secka A."/>
            <person name="Antonio M."/>
            <person name="Oren A."/>
            <person name="Chaudhuri R.R."/>
            <person name="La Ragione R."/>
            <person name="Hildebrand F."/>
            <person name="Pallen M.J."/>
        </authorList>
    </citation>
    <scope>NUCLEOTIDE SEQUENCE</scope>
    <source>
        <strain evidence="10">ChiBcec8-14828</strain>
    </source>
</reference>
<dbReference type="SUPFAM" id="SSF52540">
    <property type="entry name" value="P-loop containing nucleoside triphosphate hydrolases"/>
    <property type="match status" value="1"/>
</dbReference>
<dbReference type="GO" id="GO:0006449">
    <property type="term" value="P:regulation of translational termination"/>
    <property type="evidence" value="ECO:0007669"/>
    <property type="project" value="UniProtKB-UniRule"/>
</dbReference>
<dbReference type="GO" id="GO:0005525">
    <property type="term" value="F:GTP binding"/>
    <property type="evidence" value="ECO:0007669"/>
    <property type="project" value="UniProtKB-UniRule"/>
</dbReference>
<evidence type="ECO:0000259" key="9">
    <source>
        <dbReference type="PROSITE" id="PS51722"/>
    </source>
</evidence>
<evidence type="ECO:0000256" key="1">
    <source>
        <dbReference type="ARBA" id="ARBA00004496"/>
    </source>
</evidence>
<dbReference type="Gene3D" id="3.30.70.3280">
    <property type="entry name" value="Peptide chain release factor 3, domain III"/>
    <property type="match status" value="1"/>
</dbReference>
<dbReference type="NCBIfam" id="TIGR00231">
    <property type="entry name" value="small_GTP"/>
    <property type="match status" value="1"/>
</dbReference>
<dbReference type="Pfam" id="PF22042">
    <property type="entry name" value="EF-G_D2"/>
    <property type="match status" value="1"/>
</dbReference>
<dbReference type="PROSITE" id="PS00301">
    <property type="entry name" value="G_TR_1"/>
    <property type="match status" value="1"/>
</dbReference>
<dbReference type="InterPro" id="IPR038467">
    <property type="entry name" value="RF3_dom_3_sf"/>
</dbReference>
<evidence type="ECO:0000256" key="3">
    <source>
        <dbReference type="ARBA" id="ARBA00022490"/>
    </source>
</evidence>
<dbReference type="InterPro" id="IPR041732">
    <property type="entry name" value="RF3_GTP-bd"/>
</dbReference>
<dbReference type="GO" id="GO:0016150">
    <property type="term" value="F:translation release factor activity, codon nonspecific"/>
    <property type="evidence" value="ECO:0007669"/>
    <property type="project" value="TreeGrafter"/>
</dbReference>
<dbReference type="AlphaFoldDB" id="A0A9D2M391"/>
<comment type="caution">
    <text evidence="10">The sequence shown here is derived from an EMBL/GenBank/DDBJ whole genome shotgun (WGS) entry which is preliminary data.</text>
</comment>
<dbReference type="Proteomes" id="UP000824209">
    <property type="component" value="Unassembled WGS sequence"/>
</dbReference>
<evidence type="ECO:0000313" key="10">
    <source>
        <dbReference type="EMBL" id="HJB39548.1"/>
    </source>
</evidence>
<dbReference type="InterPro" id="IPR035647">
    <property type="entry name" value="EFG_III/V"/>
</dbReference>
<dbReference type="CDD" id="cd03689">
    <property type="entry name" value="RF3_II"/>
    <property type="match status" value="1"/>
</dbReference>
<dbReference type="HAMAP" id="MF_00072">
    <property type="entry name" value="Rel_fac_3"/>
    <property type="match status" value="1"/>
</dbReference>
<comment type="subcellular location">
    <subcellularLocation>
        <location evidence="1 8">Cytoplasm</location>
    </subcellularLocation>
</comment>
<comment type="similarity">
    <text evidence="2 8">Belongs to the TRAFAC class translation factor GTPase superfamily. Classic translation factor GTPase family. PrfC subfamily.</text>
</comment>
<dbReference type="CDD" id="cd04169">
    <property type="entry name" value="RF3"/>
    <property type="match status" value="1"/>
</dbReference>
<keyword evidence="5 8" id="KW-0648">Protein biosynthesis</keyword>
<dbReference type="Gene3D" id="3.40.50.300">
    <property type="entry name" value="P-loop containing nucleotide triphosphate hydrolases"/>
    <property type="match status" value="1"/>
</dbReference>
<dbReference type="InterPro" id="IPR000795">
    <property type="entry name" value="T_Tr_GTP-bd_dom"/>
</dbReference>
<dbReference type="PROSITE" id="PS51722">
    <property type="entry name" value="G_TR_2"/>
    <property type="match status" value="1"/>
</dbReference>
<feature type="binding site" evidence="8">
    <location>
        <begin position="18"/>
        <end position="25"/>
    </location>
    <ligand>
        <name>GTP</name>
        <dbReference type="ChEBI" id="CHEBI:37565"/>
    </ligand>
</feature>
<dbReference type="GO" id="GO:0003924">
    <property type="term" value="F:GTPase activity"/>
    <property type="evidence" value="ECO:0007669"/>
    <property type="project" value="InterPro"/>
</dbReference>
<feature type="domain" description="Tr-type G" evidence="9">
    <location>
        <begin position="9"/>
        <end position="279"/>
    </location>
</feature>
<accession>A0A9D2M391</accession>
<proteinExistence type="inferred from homology"/>
<evidence type="ECO:0000256" key="2">
    <source>
        <dbReference type="ARBA" id="ARBA00009978"/>
    </source>
</evidence>
<dbReference type="PANTHER" id="PTHR43556:SF2">
    <property type="entry name" value="PEPTIDE CHAIN RELEASE FACTOR RF3"/>
    <property type="match status" value="1"/>
</dbReference>
<dbReference type="InterPro" id="IPR032090">
    <property type="entry name" value="RF3_C"/>
</dbReference>
<dbReference type="Gene3D" id="2.40.30.10">
    <property type="entry name" value="Translation factors"/>
    <property type="match status" value="1"/>
</dbReference>
<reference evidence="10" key="2">
    <citation type="submission" date="2021-04" db="EMBL/GenBank/DDBJ databases">
        <authorList>
            <person name="Gilroy R."/>
        </authorList>
    </citation>
    <scope>NUCLEOTIDE SEQUENCE</scope>
    <source>
        <strain evidence="10">ChiBcec8-14828</strain>
    </source>
</reference>
<dbReference type="EMBL" id="DWYA01000039">
    <property type="protein sequence ID" value="HJB39548.1"/>
    <property type="molecule type" value="Genomic_DNA"/>
</dbReference>
<evidence type="ECO:0000256" key="8">
    <source>
        <dbReference type="HAMAP-Rule" id="MF_00072"/>
    </source>
</evidence>
<dbReference type="InterPro" id="IPR005225">
    <property type="entry name" value="Small_GTP-bd"/>
</dbReference>
<evidence type="ECO:0000256" key="6">
    <source>
        <dbReference type="ARBA" id="ARBA00023134"/>
    </source>
</evidence>
<dbReference type="PRINTS" id="PR00315">
    <property type="entry name" value="ELONGATNFCT"/>
</dbReference>
<dbReference type="InterPro" id="IPR053905">
    <property type="entry name" value="EF-G-like_DII"/>
</dbReference>
<evidence type="ECO:0000313" key="11">
    <source>
        <dbReference type="Proteomes" id="UP000824209"/>
    </source>
</evidence>
<dbReference type="FunFam" id="3.40.50.300:FF:000542">
    <property type="entry name" value="Peptide chain release factor 3"/>
    <property type="match status" value="1"/>
</dbReference>
<comment type="function">
    <text evidence="8">Increases the formation of ribosomal termination complexes and stimulates activities of RF-1 and RF-2. It binds guanine nucleotides and has strong preference for UGA stop codons. It may interact directly with the ribosome. The stimulation of RF-1 and RF-2 is significantly reduced by GTP and GDP, but not by GMP.</text>
</comment>
<feature type="binding site" evidence="8">
    <location>
        <begin position="86"/>
        <end position="90"/>
    </location>
    <ligand>
        <name>GTP</name>
        <dbReference type="ChEBI" id="CHEBI:37565"/>
    </ligand>
</feature>
<dbReference type="InterPro" id="IPR031157">
    <property type="entry name" value="G_TR_CS"/>
</dbReference>
<dbReference type="InterPro" id="IPR009000">
    <property type="entry name" value="Transl_B-barrel_sf"/>
</dbReference>
<evidence type="ECO:0000256" key="5">
    <source>
        <dbReference type="ARBA" id="ARBA00022917"/>
    </source>
</evidence>
<dbReference type="PANTHER" id="PTHR43556">
    <property type="entry name" value="PEPTIDE CHAIN RELEASE FACTOR RF3"/>
    <property type="match status" value="1"/>
</dbReference>
<dbReference type="FunFam" id="3.30.70.3280:FF:000001">
    <property type="entry name" value="Peptide chain release factor 3"/>
    <property type="match status" value="1"/>
</dbReference>
<dbReference type="InterPro" id="IPR027417">
    <property type="entry name" value="P-loop_NTPase"/>
</dbReference>
<gene>
    <name evidence="8" type="primary">prfC</name>
    <name evidence="10" type="ORF">H9943_04045</name>
</gene>
<dbReference type="SUPFAM" id="SSF54980">
    <property type="entry name" value="EF-G C-terminal domain-like"/>
    <property type="match status" value="1"/>
</dbReference>
<sequence length="530" mass="59206">MKDFVNEINKRRTFAIISHPDAGKTTLTEKLLLYGGAIQQAGIVKGKKGARAAVSDWMEIEKQRGISVTSSVLQFHYKDACINILDTPGHQDFSEDTYRTLMAADSAVMVIDAAKGVEAQTKKLFKVCTMRGIPIFTFINKMDREAQNPFDLLEEIEQVLGIETYPMNWPIGCGKEFKGVYDRNAKEILAFESVGKIGTQQAATIEAHLGDSNLDELLGATLHETLRDDIELLDGAAYEFDLDKVTHGKLTPVFFGSALTNFGVEPFLNEFLRLSPTPLPRNSSAGLIEPTSPDFSAFIFKIQANMNKAHRDRIAFARICSGKFERGMDVLHVQSGKKIKLAQSTQMMASEREIVDEAYAGDIIGLFDPGIFSIGDTITTAKTPFAYEGIPTFAPEHFARISQIDTMKRKQFVKGMEQIAQEGTIQIFKELGGGMEEVIVGVVGVLQFEVLEYRLKTEYNVEVRRTGLSYSQIRWIDNDDIDPKTLNLTSDTKRVEDFKGRKLLLFTSPWNITWAEEHNEGLRLSEVGKA</sequence>
<dbReference type="NCBIfam" id="TIGR00503">
    <property type="entry name" value="prfC"/>
    <property type="match status" value="1"/>
</dbReference>
<keyword evidence="6 8" id="KW-0342">GTP-binding</keyword>
<organism evidence="10 11">
    <name type="scientific">Candidatus Ruthenibacterium avium</name>
    <dbReference type="NCBI Taxonomy" id="2838751"/>
    <lineage>
        <taxon>Bacteria</taxon>
        <taxon>Bacillati</taxon>
        <taxon>Bacillota</taxon>
        <taxon>Clostridia</taxon>
        <taxon>Eubacteriales</taxon>
        <taxon>Oscillospiraceae</taxon>
        <taxon>Ruthenibacterium</taxon>
    </lineage>
</organism>
<protein>
    <recommendedName>
        <fullName evidence="7 8">Peptide chain release factor 3</fullName>
        <shortName evidence="8">RF-3</shortName>
    </recommendedName>
</protein>
<dbReference type="NCBIfam" id="NF001964">
    <property type="entry name" value="PRK00741.1"/>
    <property type="match status" value="1"/>
</dbReference>
<dbReference type="SUPFAM" id="SSF50447">
    <property type="entry name" value="Translation proteins"/>
    <property type="match status" value="1"/>
</dbReference>
<dbReference type="Pfam" id="PF00009">
    <property type="entry name" value="GTP_EFTU"/>
    <property type="match status" value="1"/>
</dbReference>
<dbReference type="InterPro" id="IPR004548">
    <property type="entry name" value="PrfC"/>
</dbReference>
<feature type="binding site" evidence="8">
    <location>
        <begin position="140"/>
        <end position="143"/>
    </location>
    <ligand>
        <name>GTP</name>
        <dbReference type="ChEBI" id="CHEBI:37565"/>
    </ligand>
</feature>